<evidence type="ECO:0000313" key="2">
    <source>
        <dbReference type="EMBL" id="MEE3928562.1"/>
    </source>
</evidence>
<gene>
    <name evidence="2" type="ORF">V2E24_03160</name>
</gene>
<evidence type="ECO:0000259" key="1">
    <source>
        <dbReference type="Pfam" id="PF02229"/>
    </source>
</evidence>
<dbReference type="EMBL" id="JAZDWZ010000010">
    <property type="protein sequence ID" value="MEE3928562.1"/>
    <property type="molecule type" value="Genomic_DNA"/>
</dbReference>
<organism evidence="2 3">
    <name type="scientific">Mycoplasmopsis ciconiae</name>
    <dbReference type="NCBI Taxonomy" id="561067"/>
    <lineage>
        <taxon>Bacteria</taxon>
        <taxon>Bacillati</taxon>
        <taxon>Mycoplasmatota</taxon>
        <taxon>Mycoplasmoidales</taxon>
        <taxon>Metamycoplasmataceae</taxon>
        <taxon>Mycoplasmopsis</taxon>
    </lineage>
</organism>
<comment type="caution">
    <text evidence="2">The sequence shown here is derived from an EMBL/GenBank/DDBJ whole genome shotgun (WGS) entry which is preliminary data.</text>
</comment>
<dbReference type="Pfam" id="PF02229">
    <property type="entry name" value="PC4"/>
    <property type="match status" value="1"/>
</dbReference>
<dbReference type="InterPro" id="IPR003173">
    <property type="entry name" value="PC4_C"/>
</dbReference>
<dbReference type="RefSeq" id="WP_330500975.1">
    <property type="nucleotide sequence ID" value="NZ_JAZDWZ010000010.1"/>
</dbReference>
<accession>A0ABU7MM04</accession>
<evidence type="ECO:0000313" key="3">
    <source>
        <dbReference type="Proteomes" id="UP001344817"/>
    </source>
</evidence>
<dbReference type="Gene3D" id="2.30.31.70">
    <property type="match status" value="1"/>
</dbReference>
<dbReference type="Proteomes" id="UP001344817">
    <property type="component" value="Unassembled WGS sequence"/>
</dbReference>
<sequence length="76" mass="9024">MEKNTKIEFKIVKHIAVINKLFNGWTRELNMVSWNNNEAKLDLRDWDESHTKMSKGFTFTKEEAQNLIEALKNEIN</sequence>
<keyword evidence="3" id="KW-1185">Reference proteome</keyword>
<feature type="domain" description="Transcriptional coactivator p15 (PC4) C-terminal" evidence="1">
    <location>
        <begin position="24"/>
        <end position="70"/>
    </location>
</feature>
<name>A0ABU7MM04_9BACT</name>
<proteinExistence type="predicted"/>
<reference evidence="2" key="1">
    <citation type="submission" date="2024-01" db="EMBL/GenBank/DDBJ databases">
        <title>Genome sequence of Mycoplasma ciconiae type strain DSM 25251.</title>
        <authorList>
            <person name="Spergser J."/>
        </authorList>
    </citation>
    <scope>NUCLEOTIDE SEQUENCE [LARGE SCALE GENOMIC DNA]</scope>
    <source>
        <strain evidence="2">DSM 25251</strain>
    </source>
</reference>
<protein>
    <submittedName>
        <fullName evidence="2">PC4/YdbC family ssDNA-binding protein</fullName>
    </submittedName>
</protein>